<evidence type="ECO:0000313" key="2">
    <source>
        <dbReference type="EMBL" id="MBC2604778.1"/>
    </source>
</evidence>
<dbReference type="AlphaFoldDB" id="A0A7X1B357"/>
<reference evidence="2 3" key="1">
    <citation type="submission" date="2020-07" db="EMBL/GenBank/DDBJ databases">
        <authorList>
            <person name="Feng X."/>
        </authorList>
    </citation>
    <scope>NUCLEOTIDE SEQUENCE [LARGE SCALE GENOMIC DNA]</scope>
    <source>
        <strain evidence="2 3">JCM23202</strain>
    </source>
</reference>
<dbReference type="EMBL" id="JACHVC010000001">
    <property type="protein sequence ID" value="MBC2604778.1"/>
    <property type="molecule type" value="Genomic_DNA"/>
</dbReference>
<dbReference type="PANTHER" id="PTHR35446:SF3">
    <property type="entry name" value="CMD DOMAIN-CONTAINING PROTEIN"/>
    <property type="match status" value="1"/>
</dbReference>
<sequence length="183" mass="19435">MSRIKLVETNEAAPEIASLYEAVKQKLGLVPNMVKALGNSKPALEGYLGLSVAVSSGTFTPRLREKIALQNAEANSCDYCLRAHTAIGGMLKLSDGEILDARRGTASDNKEQAILDLAKLLLETKGAVSDQDLSAIQAAGVSDTEATEVVLNVSLNILTNYFNRLVQTDAEFPAVSELNCPAA</sequence>
<gene>
    <name evidence="2" type="ORF">H5P27_01785</name>
</gene>
<organism evidence="2 3">
    <name type="scientific">Pelagicoccus albus</name>
    <dbReference type="NCBI Taxonomy" id="415222"/>
    <lineage>
        <taxon>Bacteria</taxon>
        <taxon>Pseudomonadati</taxon>
        <taxon>Verrucomicrobiota</taxon>
        <taxon>Opitutia</taxon>
        <taxon>Puniceicoccales</taxon>
        <taxon>Pelagicoccaceae</taxon>
        <taxon>Pelagicoccus</taxon>
    </lineage>
</organism>
<dbReference type="Proteomes" id="UP000526501">
    <property type="component" value="Unassembled WGS sequence"/>
</dbReference>
<name>A0A7X1B357_9BACT</name>
<accession>A0A7X1B357</accession>
<dbReference type="InterPro" id="IPR004675">
    <property type="entry name" value="AhpD_core"/>
</dbReference>
<protein>
    <submittedName>
        <fullName evidence="2">Carboxymuconolactone decarboxylase family protein</fullName>
    </submittedName>
</protein>
<keyword evidence="3" id="KW-1185">Reference proteome</keyword>
<dbReference type="RefSeq" id="WP_185658664.1">
    <property type="nucleotide sequence ID" value="NZ_CAWPOO010000001.1"/>
</dbReference>
<feature type="domain" description="Carboxymuconolactone decarboxylase-like" evidence="1">
    <location>
        <begin position="50"/>
        <end position="119"/>
    </location>
</feature>
<evidence type="ECO:0000313" key="3">
    <source>
        <dbReference type="Proteomes" id="UP000526501"/>
    </source>
</evidence>
<dbReference type="NCBIfam" id="TIGR00778">
    <property type="entry name" value="ahpD_dom"/>
    <property type="match status" value="1"/>
</dbReference>
<dbReference type="PANTHER" id="PTHR35446">
    <property type="entry name" value="SI:CH211-175M2.5"/>
    <property type="match status" value="1"/>
</dbReference>
<evidence type="ECO:0000259" key="1">
    <source>
        <dbReference type="Pfam" id="PF02627"/>
    </source>
</evidence>
<dbReference type="InterPro" id="IPR003779">
    <property type="entry name" value="CMD-like"/>
</dbReference>
<dbReference type="Gene3D" id="1.20.1290.10">
    <property type="entry name" value="AhpD-like"/>
    <property type="match status" value="1"/>
</dbReference>
<dbReference type="InterPro" id="IPR029032">
    <property type="entry name" value="AhpD-like"/>
</dbReference>
<dbReference type="GO" id="GO:0051920">
    <property type="term" value="F:peroxiredoxin activity"/>
    <property type="evidence" value="ECO:0007669"/>
    <property type="project" value="InterPro"/>
</dbReference>
<dbReference type="Pfam" id="PF02627">
    <property type="entry name" value="CMD"/>
    <property type="match status" value="1"/>
</dbReference>
<dbReference type="SUPFAM" id="SSF69118">
    <property type="entry name" value="AhpD-like"/>
    <property type="match status" value="1"/>
</dbReference>
<proteinExistence type="predicted"/>
<comment type="caution">
    <text evidence="2">The sequence shown here is derived from an EMBL/GenBank/DDBJ whole genome shotgun (WGS) entry which is preliminary data.</text>
</comment>